<evidence type="ECO:0000256" key="14">
    <source>
        <dbReference type="ARBA" id="ARBA00031019"/>
    </source>
</evidence>
<evidence type="ECO:0000256" key="13">
    <source>
        <dbReference type="ARBA" id="ARBA00023136"/>
    </source>
</evidence>
<dbReference type="GO" id="GO:0031966">
    <property type="term" value="C:mitochondrial membrane"/>
    <property type="evidence" value="ECO:0007669"/>
    <property type="project" value="UniProtKB-SubCell"/>
</dbReference>
<evidence type="ECO:0000256" key="10">
    <source>
        <dbReference type="ARBA" id="ARBA00022989"/>
    </source>
</evidence>
<evidence type="ECO:0000256" key="15">
    <source>
        <dbReference type="ARBA" id="ARBA00049551"/>
    </source>
</evidence>
<evidence type="ECO:0000256" key="1">
    <source>
        <dbReference type="ARBA" id="ARBA00004225"/>
    </source>
</evidence>
<evidence type="ECO:0000256" key="7">
    <source>
        <dbReference type="ARBA" id="ARBA00022692"/>
    </source>
</evidence>
<evidence type="ECO:0000256" key="2">
    <source>
        <dbReference type="ARBA" id="ARBA00005698"/>
    </source>
</evidence>
<keyword evidence="11" id="KW-0520">NAD</keyword>
<name>A0A346RHH1_9CUCU</name>
<comment type="catalytic activity">
    <reaction evidence="15">
        <text>a ubiquinone + NADH + 5 H(+)(in) = a ubiquinol + NAD(+) + 4 H(+)(out)</text>
        <dbReference type="Rhea" id="RHEA:29091"/>
        <dbReference type="Rhea" id="RHEA-COMP:9565"/>
        <dbReference type="Rhea" id="RHEA-COMP:9566"/>
        <dbReference type="ChEBI" id="CHEBI:15378"/>
        <dbReference type="ChEBI" id="CHEBI:16389"/>
        <dbReference type="ChEBI" id="CHEBI:17976"/>
        <dbReference type="ChEBI" id="CHEBI:57540"/>
        <dbReference type="ChEBI" id="CHEBI:57945"/>
        <dbReference type="EC" id="7.1.1.2"/>
    </reaction>
</comment>
<dbReference type="InterPro" id="IPR050269">
    <property type="entry name" value="ComplexI_Subunit6"/>
</dbReference>
<organism evidence="17">
    <name type="scientific">Cucujoidea sp. 44 KM-2017</name>
    <dbReference type="NCBI Taxonomy" id="2219383"/>
    <lineage>
        <taxon>Eukaryota</taxon>
        <taxon>Metazoa</taxon>
        <taxon>Ecdysozoa</taxon>
        <taxon>Arthropoda</taxon>
        <taxon>Hexapoda</taxon>
        <taxon>Insecta</taxon>
        <taxon>Pterygota</taxon>
        <taxon>Neoptera</taxon>
        <taxon>Endopterygota</taxon>
        <taxon>Coleoptera</taxon>
        <taxon>Polyphaga</taxon>
        <taxon>Cucujiformia</taxon>
    </lineage>
</organism>
<keyword evidence="7 16" id="KW-0812">Transmembrane</keyword>
<feature type="transmembrane region" description="Helical" evidence="16">
    <location>
        <begin position="135"/>
        <end position="154"/>
    </location>
</feature>
<dbReference type="AlphaFoldDB" id="A0A346RHH1"/>
<evidence type="ECO:0000313" key="17">
    <source>
        <dbReference type="EMBL" id="AXS65518.1"/>
    </source>
</evidence>
<evidence type="ECO:0000256" key="16">
    <source>
        <dbReference type="SAM" id="Phobius"/>
    </source>
</evidence>
<dbReference type="EC" id="7.1.1.2" evidence="3"/>
<keyword evidence="5" id="KW-0813">Transport</keyword>
<evidence type="ECO:0000256" key="11">
    <source>
        <dbReference type="ARBA" id="ARBA00023027"/>
    </source>
</evidence>
<comment type="similarity">
    <text evidence="2">Belongs to the complex I subunit 6 family.</text>
</comment>
<keyword evidence="6" id="KW-0679">Respiratory chain</keyword>
<evidence type="ECO:0000256" key="5">
    <source>
        <dbReference type="ARBA" id="ARBA00022448"/>
    </source>
</evidence>
<evidence type="ECO:0000256" key="9">
    <source>
        <dbReference type="ARBA" id="ARBA00022982"/>
    </source>
</evidence>
<evidence type="ECO:0000256" key="12">
    <source>
        <dbReference type="ARBA" id="ARBA00023128"/>
    </source>
</evidence>
<comment type="subcellular location">
    <subcellularLocation>
        <location evidence="1">Mitochondrion membrane</location>
        <topology evidence="1">Multi-pass membrane protein</topology>
    </subcellularLocation>
</comment>
<evidence type="ECO:0000256" key="4">
    <source>
        <dbReference type="ARBA" id="ARBA00021095"/>
    </source>
</evidence>
<keyword evidence="9" id="KW-0249">Electron transport</keyword>
<keyword evidence="12 17" id="KW-0496">Mitochondrion</keyword>
<gene>
    <name evidence="17" type="primary">nad6</name>
</gene>
<dbReference type="EMBL" id="MG193412">
    <property type="protein sequence ID" value="AXS65518.1"/>
    <property type="molecule type" value="Genomic_DNA"/>
</dbReference>
<geneLocation type="mitochondrion" evidence="17"/>
<accession>A0A346RHH1</accession>
<protein>
    <recommendedName>
        <fullName evidence="4">NADH-ubiquinone oxidoreductase chain 6</fullName>
        <ecNumber evidence="3">7.1.1.2</ecNumber>
    </recommendedName>
    <alternativeName>
        <fullName evidence="14">NADH dehydrogenase subunit 6</fullName>
    </alternativeName>
</protein>
<dbReference type="GO" id="GO:0008137">
    <property type="term" value="F:NADH dehydrogenase (ubiquinone) activity"/>
    <property type="evidence" value="ECO:0007669"/>
    <property type="project" value="UniProtKB-EC"/>
</dbReference>
<reference evidence="17" key="1">
    <citation type="journal article" date="2018" name="J. ISSAAS">
        <title>The contribution of mitochondrial metagenomics to large-scale data mining and phylogenetic analysis of Coleoptera.</title>
        <authorList>
            <person name="Miller K."/>
            <person name="Linard B."/>
            <person name="Motyka M."/>
            <person name="Bocek M."/>
            <person name="Vogler A.P."/>
        </authorList>
    </citation>
    <scope>NUCLEOTIDE SEQUENCE</scope>
</reference>
<keyword evidence="8" id="KW-1278">Translocase</keyword>
<proteinExistence type="inferred from homology"/>
<keyword evidence="10 16" id="KW-1133">Transmembrane helix</keyword>
<evidence type="ECO:0000256" key="6">
    <source>
        <dbReference type="ARBA" id="ARBA00022660"/>
    </source>
</evidence>
<feature type="transmembrane region" description="Helical" evidence="16">
    <location>
        <begin position="44"/>
        <end position="66"/>
    </location>
</feature>
<dbReference type="PANTHER" id="PTHR11435">
    <property type="entry name" value="NADH UBIQUINONE OXIDOREDUCTASE SUBUNIT ND6"/>
    <property type="match status" value="1"/>
</dbReference>
<sequence>MMMWYTMNLLLSTIFMFMNHPLTMGLTLIIQSINIAILTGMMNLNFWFSYIIFLIMVGGMLILFMYMTSIASNEKFKFNLKMLIITMMFMMIIALLLLYNNHLINIINMNQMTAFDYYSTNWNINKYFNLPFSNIMMMMILYLLITMIASVKITKFEKGPLRQKF</sequence>
<keyword evidence="13 16" id="KW-0472">Membrane</keyword>
<dbReference type="PANTHER" id="PTHR11435:SF1">
    <property type="entry name" value="NADH-UBIQUINONE OXIDOREDUCTASE CHAIN 6"/>
    <property type="match status" value="1"/>
</dbReference>
<evidence type="ECO:0000256" key="3">
    <source>
        <dbReference type="ARBA" id="ARBA00012944"/>
    </source>
</evidence>
<evidence type="ECO:0000256" key="8">
    <source>
        <dbReference type="ARBA" id="ARBA00022967"/>
    </source>
</evidence>
<feature type="transmembrane region" description="Helical" evidence="16">
    <location>
        <begin position="78"/>
        <end position="99"/>
    </location>
</feature>